<dbReference type="Pfam" id="PF00561">
    <property type="entry name" value="Abhydrolase_1"/>
    <property type="match status" value="1"/>
</dbReference>
<evidence type="ECO:0000259" key="2">
    <source>
        <dbReference type="Pfam" id="PF00561"/>
    </source>
</evidence>
<dbReference type="PRINTS" id="PR00111">
    <property type="entry name" value="ABHYDROLASE"/>
</dbReference>
<sequence>MPQHVNRQGHTLHYLDEGSGPPVILVHGVGSNLHGWDEVLAHLPATRRHLRPDLRGHGRSERVSGPYTLAGMAADIVDLADHLDLNRFALAGFSLGGLIAQRIALDHPGRLSALALLSTIAGRNADERERVLARRDILAREGPLTHLANAVDRWFTPEFVAANPGIIAARRKAAMRNDPACYMAAYNVLAENDLGEQIRRIAAPTLIMTGEHDIGSNARMARFMHERIEGSELHILSGLKHSILLEAPGLVARHLSDFLEAAQAKELK</sequence>
<dbReference type="InterPro" id="IPR000073">
    <property type="entry name" value="AB_hydrolase_1"/>
</dbReference>
<dbReference type="GO" id="GO:0016020">
    <property type="term" value="C:membrane"/>
    <property type="evidence" value="ECO:0007669"/>
    <property type="project" value="TreeGrafter"/>
</dbReference>
<keyword evidence="4" id="KW-1185">Reference proteome</keyword>
<feature type="domain" description="AB hydrolase-1" evidence="2">
    <location>
        <begin position="21"/>
        <end position="119"/>
    </location>
</feature>
<dbReference type="InterPro" id="IPR029058">
    <property type="entry name" value="AB_hydrolase_fold"/>
</dbReference>
<protein>
    <submittedName>
        <fullName evidence="3">Alpha/beta fold hydrolase</fullName>
    </submittedName>
</protein>
<reference evidence="3 4" key="1">
    <citation type="submission" date="2018-09" db="EMBL/GenBank/DDBJ databases">
        <title>Roseovarius spongiae sp. nov., isolated from a marine sponge.</title>
        <authorList>
            <person name="Zhuang L."/>
            <person name="Luo L."/>
        </authorList>
    </citation>
    <scope>NUCLEOTIDE SEQUENCE [LARGE SCALE GENOMIC DNA]</scope>
    <source>
        <strain evidence="3 4">HN-E21</strain>
    </source>
</reference>
<dbReference type="AlphaFoldDB" id="A0A3A8B7G7"/>
<proteinExistence type="predicted"/>
<evidence type="ECO:0000256" key="1">
    <source>
        <dbReference type="ARBA" id="ARBA00022801"/>
    </source>
</evidence>
<dbReference type="OrthoDB" id="9785847at2"/>
<keyword evidence="1 3" id="KW-0378">Hydrolase</keyword>
<dbReference type="RefSeq" id="WP_121168723.1">
    <property type="nucleotide sequence ID" value="NZ_RAPE01000006.1"/>
</dbReference>
<gene>
    <name evidence="3" type="ORF">D6850_16510</name>
</gene>
<dbReference type="InterPro" id="IPR050266">
    <property type="entry name" value="AB_hydrolase_sf"/>
</dbReference>
<evidence type="ECO:0000313" key="3">
    <source>
        <dbReference type="EMBL" id="RKF12571.1"/>
    </source>
</evidence>
<accession>A0A3A8B7G7</accession>
<dbReference type="Proteomes" id="UP000281128">
    <property type="component" value="Unassembled WGS sequence"/>
</dbReference>
<dbReference type="SUPFAM" id="SSF53474">
    <property type="entry name" value="alpha/beta-Hydrolases"/>
    <property type="match status" value="1"/>
</dbReference>
<dbReference type="PANTHER" id="PTHR43798">
    <property type="entry name" value="MONOACYLGLYCEROL LIPASE"/>
    <property type="match status" value="1"/>
</dbReference>
<evidence type="ECO:0000313" key="4">
    <source>
        <dbReference type="Proteomes" id="UP000281128"/>
    </source>
</evidence>
<dbReference type="Gene3D" id="3.40.50.1820">
    <property type="entry name" value="alpha/beta hydrolase"/>
    <property type="match status" value="1"/>
</dbReference>
<dbReference type="PANTHER" id="PTHR43798:SF31">
    <property type="entry name" value="AB HYDROLASE SUPERFAMILY PROTEIN YCLE"/>
    <property type="match status" value="1"/>
</dbReference>
<comment type="caution">
    <text evidence="3">The sequence shown here is derived from an EMBL/GenBank/DDBJ whole genome shotgun (WGS) entry which is preliminary data.</text>
</comment>
<organism evidence="3 4">
    <name type="scientific">Roseovarius spongiae</name>
    <dbReference type="NCBI Taxonomy" id="2320272"/>
    <lineage>
        <taxon>Bacteria</taxon>
        <taxon>Pseudomonadati</taxon>
        <taxon>Pseudomonadota</taxon>
        <taxon>Alphaproteobacteria</taxon>
        <taxon>Rhodobacterales</taxon>
        <taxon>Roseobacteraceae</taxon>
        <taxon>Roseovarius</taxon>
    </lineage>
</organism>
<dbReference type="EMBL" id="RAPE01000006">
    <property type="protein sequence ID" value="RKF12571.1"/>
    <property type="molecule type" value="Genomic_DNA"/>
</dbReference>
<name>A0A3A8B7G7_9RHOB</name>
<dbReference type="GO" id="GO:0016787">
    <property type="term" value="F:hydrolase activity"/>
    <property type="evidence" value="ECO:0007669"/>
    <property type="project" value="UniProtKB-KW"/>
</dbReference>